<comment type="caution">
    <text evidence="1">The sequence shown here is derived from an EMBL/GenBank/DDBJ whole genome shotgun (WGS) entry which is preliminary data.</text>
</comment>
<accession>A0ABS5J0W2</accession>
<protein>
    <submittedName>
        <fullName evidence="1">Uncharacterized protein</fullName>
    </submittedName>
</protein>
<name>A0ABS5J0W2_9BACT</name>
<sequence>MNDTPDPKHLEETRYRLGGYYYDVLLPRLKKEDAKKVLQIEHYLQNDILQTLPLNKVMGN</sequence>
<dbReference type="EMBL" id="JAGTXB010000007">
    <property type="protein sequence ID" value="MBS0028863.1"/>
    <property type="molecule type" value="Genomic_DNA"/>
</dbReference>
<gene>
    <name evidence="1" type="ORF">KE626_16200</name>
</gene>
<evidence type="ECO:0000313" key="1">
    <source>
        <dbReference type="EMBL" id="MBS0028863.1"/>
    </source>
</evidence>
<evidence type="ECO:0000313" key="2">
    <source>
        <dbReference type="Proteomes" id="UP000676386"/>
    </source>
</evidence>
<organism evidence="1 2">
    <name type="scientific">Chitinophaga hostae</name>
    <dbReference type="NCBI Taxonomy" id="2831022"/>
    <lineage>
        <taxon>Bacteria</taxon>
        <taxon>Pseudomonadati</taxon>
        <taxon>Bacteroidota</taxon>
        <taxon>Chitinophagia</taxon>
        <taxon>Chitinophagales</taxon>
        <taxon>Chitinophagaceae</taxon>
        <taxon>Chitinophaga</taxon>
    </lineage>
</organism>
<keyword evidence="2" id="KW-1185">Reference proteome</keyword>
<dbReference type="Proteomes" id="UP000676386">
    <property type="component" value="Unassembled WGS sequence"/>
</dbReference>
<reference evidence="1 2" key="1">
    <citation type="submission" date="2021-04" db="EMBL/GenBank/DDBJ databases">
        <title>Chitinophaga sp. nov., isolated from the rhizosphere soil.</title>
        <authorList>
            <person name="He S."/>
        </authorList>
    </citation>
    <scope>NUCLEOTIDE SEQUENCE [LARGE SCALE GENOMIC DNA]</scope>
    <source>
        <strain evidence="1 2">2R12</strain>
    </source>
</reference>
<dbReference type="RefSeq" id="WP_211973965.1">
    <property type="nucleotide sequence ID" value="NZ_CBFHAM010000040.1"/>
</dbReference>
<proteinExistence type="predicted"/>